<reference evidence="2" key="1">
    <citation type="submission" date="2020-02" db="EMBL/GenBank/DDBJ databases">
        <authorList>
            <person name="Meier V. D."/>
        </authorList>
    </citation>
    <scope>NUCLEOTIDE SEQUENCE</scope>
    <source>
        <strain evidence="2">AVDCRST_MAG69</strain>
    </source>
</reference>
<gene>
    <name evidence="2" type="ORF">AVDCRST_MAG69-2077</name>
</gene>
<accession>A0A6J4SSD5</accession>
<dbReference type="AlphaFoldDB" id="A0A6J4SSD5"/>
<name>A0A6J4SSD5_9ACTN</name>
<proteinExistence type="predicted"/>
<sequence length="113" mass="12471">MPDRRKYSDEELEAAMQSLSQPEQLEEAQRVVTASAPSLQRIFDQALTSADWYGSARRAEVVRAAGVADADARMEAVGRLLDEESRVSMMIGVTVGFELAHQLMERGNQAEEG</sequence>
<evidence type="ECO:0000313" key="2">
    <source>
        <dbReference type="EMBL" id="CAA9503990.1"/>
    </source>
</evidence>
<evidence type="ECO:0000256" key="1">
    <source>
        <dbReference type="SAM" id="MobiDB-lite"/>
    </source>
</evidence>
<organism evidence="2">
    <name type="scientific">uncultured Solirubrobacteraceae bacterium</name>
    <dbReference type="NCBI Taxonomy" id="1162706"/>
    <lineage>
        <taxon>Bacteria</taxon>
        <taxon>Bacillati</taxon>
        <taxon>Actinomycetota</taxon>
        <taxon>Thermoleophilia</taxon>
        <taxon>Solirubrobacterales</taxon>
        <taxon>Solirubrobacteraceae</taxon>
        <taxon>environmental samples</taxon>
    </lineage>
</organism>
<dbReference type="EMBL" id="CADCVP010000222">
    <property type="protein sequence ID" value="CAA9503990.1"/>
    <property type="molecule type" value="Genomic_DNA"/>
</dbReference>
<feature type="region of interest" description="Disordered" evidence="1">
    <location>
        <begin position="1"/>
        <end position="28"/>
    </location>
</feature>
<protein>
    <submittedName>
        <fullName evidence="2">Uncharacterized protein</fullName>
    </submittedName>
</protein>